<reference evidence="1" key="1">
    <citation type="submission" date="2019-08" db="EMBL/GenBank/DDBJ databases">
        <authorList>
            <person name="Kucharzyk K."/>
            <person name="Murdoch R.W."/>
            <person name="Higgins S."/>
            <person name="Loffler F."/>
        </authorList>
    </citation>
    <scope>NUCLEOTIDE SEQUENCE</scope>
</reference>
<name>A0A644X3M5_9ZZZZ</name>
<dbReference type="AlphaFoldDB" id="A0A644X3M5"/>
<dbReference type="EMBL" id="VSSQ01001737">
    <property type="protein sequence ID" value="MPM10750.1"/>
    <property type="molecule type" value="Genomic_DNA"/>
</dbReference>
<gene>
    <name evidence="1" type="ORF">SDC9_57084</name>
</gene>
<comment type="caution">
    <text evidence="1">The sequence shown here is derived from an EMBL/GenBank/DDBJ whole genome shotgun (WGS) entry which is preliminary data.</text>
</comment>
<accession>A0A644X3M5</accession>
<evidence type="ECO:0000313" key="1">
    <source>
        <dbReference type="EMBL" id="MPM10750.1"/>
    </source>
</evidence>
<organism evidence="1">
    <name type="scientific">bioreactor metagenome</name>
    <dbReference type="NCBI Taxonomy" id="1076179"/>
    <lineage>
        <taxon>unclassified sequences</taxon>
        <taxon>metagenomes</taxon>
        <taxon>ecological metagenomes</taxon>
    </lineage>
</organism>
<sequence>MNSKVELIYENNEYSVAVNGSIVNKDKDLENAFAQFKSIINNNKSAEAKAWDEIAEKFQALNNRNLDINYEFRTMSYGNMKYFYNMSKVFYISNGEMVPLIGGYELFKFTLNVLGNEDIDKANDFIEFCKNIVISKINYRVIDTSIIVSSASFNYGSAEYNFNSKKINKGASILTGSFEEFKNYVLSIIKPM</sequence>
<protein>
    <submittedName>
        <fullName evidence="1">Uncharacterized protein</fullName>
    </submittedName>
</protein>
<proteinExistence type="predicted"/>